<reference evidence="2 3" key="1">
    <citation type="submission" date="2019-01" db="EMBL/GenBank/DDBJ databases">
        <title>Genome sequence of the Antarctic species Gelidibacter gilvus ACAM 158(T).</title>
        <authorList>
            <person name="Bowman J.P."/>
        </authorList>
    </citation>
    <scope>NUCLEOTIDE SEQUENCE [LARGE SCALE GENOMIC DNA]</scope>
    <source>
        <strain evidence="2 3">IC158</strain>
    </source>
</reference>
<gene>
    <name evidence="2" type="ORF">ESZ48_14430</name>
</gene>
<dbReference type="AlphaFoldDB" id="A0A4Q0XGC8"/>
<keyword evidence="1" id="KW-1133">Transmembrane helix</keyword>
<sequence>MEQNKEKKKGKTVGIIVGAITFAITFYAVQQFFKSDVASELKTVASDFNTQGPMQLDQSLRLDSMGSIGKTNFIYYYTLLEIEKSEVNLDTVNKYVRPSLIENIKTSPELKIYRDNKITMDYKYYDKNGAFAMEIAITPELYKSE</sequence>
<accession>A0A4Q0XGC8</accession>
<dbReference type="OrthoDB" id="965642at2"/>
<dbReference type="Proteomes" id="UP000289792">
    <property type="component" value="Unassembled WGS sequence"/>
</dbReference>
<comment type="caution">
    <text evidence="2">The sequence shown here is derived from an EMBL/GenBank/DDBJ whole genome shotgun (WGS) entry which is preliminary data.</text>
</comment>
<keyword evidence="3" id="KW-1185">Reference proteome</keyword>
<feature type="transmembrane region" description="Helical" evidence="1">
    <location>
        <begin position="12"/>
        <end position="29"/>
    </location>
</feature>
<evidence type="ECO:0000313" key="3">
    <source>
        <dbReference type="Proteomes" id="UP000289792"/>
    </source>
</evidence>
<evidence type="ECO:0000256" key="1">
    <source>
        <dbReference type="SAM" id="Phobius"/>
    </source>
</evidence>
<dbReference type="EMBL" id="SDDZ01000010">
    <property type="protein sequence ID" value="RXJ45776.1"/>
    <property type="molecule type" value="Genomic_DNA"/>
</dbReference>
<keyword evidence="1" id="KW-0812">Transmembrane</keyword>
<dbReference type="RefSeq" id="WP_129018208.1">
    <property type="nucleotide sequence ID" value="NZ_SDDZ01000010.1"/>
</dbReference>
<organism evidence="2 3">
    <name type="scientific">Gelidibacter gilvus</name>
    <dbReference type="NCBI Taxonomy" id="59602"/>
    <lineage>
        <taxon>Bacteria</taxon>
        <taxon>Pseudomonadati</taxon>
        <taxon>Bacteroidota</taxon>
        <taxon>Flavobacteriia</taxon>
        <taxon>Flavobacteriales</taxon>
        <taxon>Flavobacteriaceae</taxon>
        <taxon>Gelidibacter</taxon>
    </lineage>
</organism>
<keyword evidence="1" id="KW-0472">Membrane</keyword>
<protein>
    <submittedName>
        <fullName evidence="2">Uncharacterized protein</fullName>
    </submittedName>
</protein>
<evidence type="ECO:0000313" key="2">
    <source>
        <dbReference type="EMBL" id="RXJ45776.1"/>
    </source>
</evidence>
<name>A0A4Q0XGC8_9FLAO</name>
<proteinExistence type="predicted"/>